<evidence type="ECO:0000313" key="13">
    <source>
        <dbReference type="RefSeq" id="XP_034254446.1"/>
    </source>
</evidence>
<dbReference type="InterPro" id="IPR035979">
    <property type="entry name" value="RBD_domain_sf"/>
</dbReference>
<dbReference type="RefSeq" id="XP_034254445.1">
    <property type="nucleotide sequence ID" value="XM_034398554.1"/>
</dbReference>
<keyword evidence="1 2" id="KW-0694">RNA-binding</keyword>
<dbReference type="PROSITE" id="PS50030">
    <property type="entry name" value="UBA"/>
    <property type="match status" value="1"/>
</dbReference>
<feature type="zinc finger region" description="C3H1-type" evidence="4">
    <location>
        <begin position="650"/>
        <end position="677"/>
    </location>
</feature>
<dbReference type="GO" id="GO:0003723">
    <property type="term" value="F:RNA binding"/>
    <property type="evidence" value="ECO:0007669"/>
    <property type="project" value="UniProtKB-UniRule"/>
</dbReference>
<dbReference type="SUPFAM" id="SSF48452">
    <property type="entry name" value="TPR-like"/>
    <property type="match status" value="1"/>
</dbReference>
<dbReference type="SUPFAM" id="SSF46934">
    <property type="entry name" value="UBA-like"/>
    <property type="match status" value="1"/>
</dbReference>
<dbReference type="SMART" id="SM00360">
    <property type="entry name" value="RRM"/>
    <property type="match status" value="1"/>
</dbReference>
<evidence type="ECO:0000256" key="5">
    <source>
        <dbReference type="SAM" id="MobiDB-lite"/>
    </source>
</evidence>
<dbReference type="RefSeq" id="XP_034254444.1">
    <property type="nucleotide sequence ID" value="XM_034398553.1"/>
</dbReference>
<dbReference type="PANTHER" id="PTHR47678:SF4">
    <property type="entry name" value="SHOCK PROTEIN 70 (HSP70)-INTERACTING PROTEIN, PUTATIVE-RELATED"/>
    <property type="match status" value="1"/>
</dbReference>
<dbReference type="InterPro" id="IPR012677">
    <property type="entry name" value="Nucleotide-bd_a/b_plait_sf"/>
</dbReference>
<dbReference type="RefSeq" id="XP_034254446.1">
    <property type="nucleotide sequence ID" value="XM_034398555.1"/>
</dbReference>
<dbReference type="SUPFAM" id="SSF54928">
    <property type="entry name" value="RNA-binding domain, RBD"/>
    <property type="match status" value="1"/>
</dbReference>
<feature type="repeat" description="TPR" evidence="3">
    <location>
        <begin position="233"/>
        <end position="266"/>
    </location>
</feature>
<evidence type="ECO:0000256" key="2">
    <source>
        <dbReference type="PROSITE-ProRule" id="PRU00176"/>
    </source>
</evidence>
<accession>A0A6P9AAM8</accession>
<evidence type="ECO:0000259" key="6">
    <source>
        <dbReference type="PROSITE" id="PS50030"/>
    </source>
</evidence>
<keyword evidence="4" id="KW-0862">Zinc</keyword>
<dbReference type="Gene3D" id="1.10.8.10">
    <property type="entry name" value="DNA helicase RuvA subunit, C-terminal domain"/>
    <property type="match status" value="1"/>
</dbReference>
<feature type="compositionally biased region" description="Basic and acidic residues" evidence="5">
    <location>
        <begin position="141"/>
        <end position="162"/>
    </location>
</feature>
<feature type="region of interest" description="Disordered" evidence="5">
    <location>
        <begin position="564"/>
        <end position="588"/>
    </location>
</feature>
<organism evidence="11">
    <name type="scientific">Thrips palmi</name>
    <name type="common">Melon thrips</name>
    <dbReference type="NCBI Taxonomy" id="161013"/>
    <lineage>
        <taxon>Eukaryota</taxon>
        <taxon>Metazoa</taxon>
        <taxon>Ecdysozoa</taxon>
        <taxon>Arthropoda</taxon>
        <taxon>Hexapoda</taxon>
        <taxon>Insecta</taxon>
        <taxon>Pterygota</taxon>
        <taxon>Neoptera</taxon>
        <taxon>Paraneoptera</taxon>
        <taxon>Thysanoptera</taxon>
        <taxon>Terebrantia</taxon>
        <taxon>Thripoidea</taxon>
        <taxon>Thripidae</taxon>
        <taxon>Thrips</taxon>
    </lineage>
</organism>
<dbReference type="Proteomes" id="UP000515158">
    <property type="component" value="Unplaced"/>
</dbReference>
<evidence type="ECO:0000313" key="10">
    <source>
        <dbReference type="RefSeq" id="XP_034254443.1"/>
    </source>
</evidence>
<protein>
    <submittedName>
        <fullName evidence="10 11">Heat shock protein sti1 homolog</fullName>
    </submittedName>
</protein>
<dbReference type="PROSITE" id="PS50103">
    <property type="entry name" value="ZF_C3H1"/>
    <property type="match status" value="1"/>
</dbReference>
<evidence type="ECO:0000313" key="12">
    <source>
        <dbReference type="RefSeq" id="XP_034254445.1"/>
    </source>
</evidence>
<evidence type="ECO:0000313" key="9">
    <source>
        <dbReference type="Proteomes" id="UP000515158"/>
    </source>
</evidence>
<evidence type="ECO:0000256" key="3">
    <source>
        <dbReference type="PROSITE-ProRule" id="PRU00339"/>
    </source>
</evidence>
<keyword evidence="4" id="KW-0479">Metal-binding</keyword>
<dbReference type="GeneID" id="117653137"/>
<feature type="region of interest" description="Disordered" evidence="5">
    <location>
        <begin position="187"/>
        <end position="220"/>
    </location>
</feature>
<name>A0A6P9AAM8_THRPL</name>
<feature type="region of interest" description="Disordered" evidence="5">
    <location>
        <begin position="99"/>
        <end position="166"/>
    </location>
</feature>
<evidence type="ECO:0000259" key="7">
    <source>
        <dbReference type="PROSITE" id="PS50102"/>
    </source>
</evidence>
<keyword evidence="3" id="KW-0802">TPR repeat</keyword>
<dbReference type="Gene3D" id="1.25.40.10">
    <property type="entry name" value="Tetratricopeptide repeat domain"/>
    <property type="match status" value="1"/>
</dbReference>
<keyword evidence="4" id="KW-0863">Zinc-finger</keyword>
<feature type="compositionally biased region" description="Polar residues" evidence="5">
    <location>
        <begin position="189"/>
        <end position="220"/>
    </location>
</feature>
<dbReference type="PANTHER" id="PTHR47678">
    <property type="entry name" value="TETRATRICOPEPTIDE REPEAT PROTEIN 31"/>
    <property type="match status" value="1"/>
</dbReference>
<dbReference type="InterPro" id="IPR009060">
    <property type="entry name" value="UBA-like_sf"/>
</dbReference>
<feature type="compositionally biased region" description="Low complexity" evidence="5">
    <location>
        <begin position="576"/>
        <end position="588"/>
    </location>
</feature>
<dbReference type="PROSITE" id="PS50102">
    <property type="entry name" value="RRM"/>
    <property type="match status" value="1"/>
</dbReference>
<dbReference type="AlphaFoldDB" id="A0A6P9AAM8"/>
<dbReference type="InterPro" id="IPR000571">
    <property type="entry name" value="Znf_CCCH"/>
</dbReference>
<dbReference type="Pfam" id="PF00076">
    <property type="entry name" value="RRM_1"/>
    <property type="match status" value="1"/>
</dbReference>
<dbReference type="KEGG" id="tpal:117653137"/>
<dbReference type="OrthoDB" id="2017782at2759"/>
<dbReference type="InterPro" id="IPR000504">
    <property type="entry name" value="RRM_dom"/>
</dbReference>
<dbReference type="InterPro" id="IPR011990">
    <property type="entry name" value="TPR-like_helical_dom_sf"/>
</dbReference>
<dbReference type="InterPro" id="IPR015940">
    <property type="entry name" value="UBA"/>
</dbReference>
<evidence type="ECO:0000256" key="1">
    <source>
        <dbReference type="ARBA" id="ARBA00022884"/>
    </source>
</evidence>
<dbReference type="SMART" id="SM00028">
    <property type="entry name" value="TPR"/>
    <property type="match status" value="3"/>
</dbReference>
<keyword evidence="9" id="KW-1185">Reference proteome</keyword>
<dbReference type="GO" id="GO:0008270">
    <property type="term" value="F:zinc ion binding"/>
    <property type="evidence" value="ECO:0007669"/>
    <property type="project" value="UniProtKB-KW"/>
</dbReference>
<dbReference type="PROSITE" id="PS50005">
    <property type="entry name" value="TPR"/>
    <property type="match status" value="1"/>
</dbReference>
<dbReference type="InterPro" id="IPR019734">
    <property type="entry name" value="TPR_rpt"/>
</dbReference>
<feature type="domain" description="RRM" evidence="7">
    <location>
        <begin position="469"/>
        <end position="541"/>
    </location>
</feature>
<evidence type="ECO:0000259" key="8">
    <source>
        <dbReference type="PROSITE" id="PS50103"/>
    </source>
</evidence>
<feature type="domain" description="UBA" evidence="6">
    <location>
        <begin position="337"/>
        <end position="379"/>
    </location>
</feature>
<evidence type="ECO:0000313" key="11">
    <source>
        <dbReference type="RefSeq" id="XP_034254444.1"/>
    </source>
</evidence>
<evidence type="ECO:0000256" key="4">
    <source>
        <dbReference type="PROSITE-ProRule" id="PRU00723"/>
    </source>
</evidence>
<dbReference type="RefSeq" id="XP_034254443.1">
    <property type="nucleotide sequence ID" value="XM_034398552.1"/>
</dbReference>
<sequence>MEFYMIEKFKCLLKDGRWPVSAQGVLISLDDSEDSFDSAAEEDDEEFLNGIFCGHSHKQNFRRHDCPQTHIKQILMKEMHAEKNAAELLHEEKEEKLKLERQKERKRKKKERRKAEKEANEGCNSNNISGHKNSQFNNNKEGVKNNEKSRRDKNSLSDCEKSDADEDTEEFLDVNSAFVTKVVQHKLRNNTNNAGPTKSNSPVNTSKGHGTPIKQTSNGTRLVPIPEKNILLGERLAVAGYQCASKEKYDQAIELFTRALRNVPNDHRYWGNRSFCYFQIGAYQKALEDADCAIQLAPTSPKGHYRRAEALAGLKNLVAAEKSFEKVLELDVECKDACDELLNIRMLRISEMGFDKKQAYRALKKYSSLEGAVEALMSNENFEVESDEDENLIYQSDEEINWDNVGVLEGYVDGHEDPYPNAQNIKFQSQSFSDQPMEADSYENYLDSDANKMSKKQAAMDPSNPHRCVSIWVGNIEECVSEKTINEEFSRFGEILSIKMLPSSHCAFINFKDSRAPGPAMAAMQGKDFAGKKLIIRYPNKTKEEQHIHQQMLCHQKRWNSNLSEPDSEYAGADNAARTGSGAGPSPGAAPVAGAGFGFGATASAGAGAGAGAGSGIGARVSGGLISQPPPSKSTLVPSTKGTRIKLKGPVNGDECYYWRTTGCAFGDKCRNKHIKENRGVDRKPWHK</sequence>
<dbReference type="Pfam" id="PF13432">
    <property type="entry name" value="TPR_16"/>
    <property type="match status" value="1"/>
</dbReference>
<feature type="compositionally biased region" description="Polar residues" evidence="5">
    <location>
        <begin position="122"/>
        <end position="136"/>
    </location>
</feature>
<reference evidence="10 11" key="1">
    <citation type="submission" date="2025-04" db="UniProtKB">
        <authorList>
            <consortium name="RefSeq"/>
        </authorList>
    </citation>
    <scope>IDENTIFICATION</scope>
    <source>
        <tissue evidence="10 11">Total insect</tissue>
    </source>
</reference>
<dbReference type="CDD" id="cd00590">
    <property type="entry name" value="RRM_SF"/>
    <property type="match status" value="1"/>
</dbReference>
<feature type="region of interest" description="Disordered" evidence="5">
    <location>
        <begin position="622"/>
        <end position="641"/>
    </location>
</feature>
<proteinExistence type="predicted"/>
<feature type="domain" description="C3H1-type" evidence="8">
    <location>
        <begin position="650"/>
        <end position="677"/>
    </location>
</feature>
<gene>
    <name evidence="10 11 12 13" type="primary">LOC117653137</name>
</gene>
<dbReference type="Gene3D" id="3.30.70.330">
    <property type="match status" value="1"/>
</dbReference>
<keyword evidence="10 11" id="KW-0346">Stress response</keyword>